<evidence type="ECO:0000256" key="7">
    <source>
        <dbReference type="ARBA" id="ARBA00022729"/>
    </source>
</evidence>
<comment type="caution">
    <text evidence="17">The sequence shown here is derived from an EMBL/GenBank/DDBJ whole genome shotgun (WGS) entry which is preliminary data.</text>
</comment>
<feature type="transmembrane region" description="Helical" evidence="15">
    <location>
        <begin position="49"/>
        <end position="70"/>
    </location>
</feature>
<dbReference type="EC" id="3.2.1.21" evidence="5"/>
<evidence type="ECO:0000256" key="2">
    <source>
        <dbReference type="ARBA" id="ARBA00004613"/>
    </source>
</evidence>
<protein>
    <recommendedName>
        <fullName evidence="5">beta-glucosidase</fullName>
        <ecNumber evidence="5">3.2.1.21</ecNumber>
    </recommendedName>
</protein>
<evidence type="ECO:0000256" key="4">
    <source>
        <dbReference type="ARBA" id="ARBA00005336"/>
    </source>
</evidence>
<keyword evidence="8" id="KW-0378">Hydrolase</keyword>
<keyword evidence="13" id="KW-0624">Polysaccharide degradation</keyword>
<dbReference type="InterPro" id="IPR036881">
    <property type="entry name" value="Glyco_hydro_3_C_sf"/>
</dbReference>
<dbReference type="Proteomes" id="UP001600888">
    <property type="component" value="Unassembled WGS sequence"/>
</dbReference>
<name>A0ABR4FC26_9PEZI</name>
<evidence type="ECO:0000256" key="5">
    <source>
        <dbReference type="ARBA" id="ARBA00012744"/>
    </source>
</evidence>
<evidence type="ECO:0000256" key="10">
    <source>
        <dbReference type="ARBA" id="ARBA00023180"/>
    </source>
</evidence>
<reference evidence="17 18" key="1">
    <citation type="submission" date="2024-03" db="EMBL/GenBank/DDBJ databases">
        <title>A high-quality draft genome sequence of Diaporthe vaccinii, a causative agent of upright dieback and viscid rot disease in cranberry plants.</title>
        <authorList>
            <person name="Sarrasin M."/>
            <person name="Lang B.F."/>
            <person name="Burger G."/>
        </authorList>
    </citation>
    <scope>NUCLEOTIDE SEQUENCE [LARGE SCALE GENOMIC DNA]</scope>
    <source>
        <strain evidence="17 18">IS7</strain>
    </source>
</reference>
<evidence type="ECO:0000256" key="12">
    <source>
        <dbReference type="ARBA" id="ARBA00023295"/>
    </source>
</evidence>
<evidence type="ECO:0000256" key="13">
    <source>
        <dbReference type="ARBA" id="ARBA00023326"/>
    </source>
</evidence>
<evidence type="ECO:0000256" key="1">
    <source>
        <dbReference type="ARBA" id="ARBA00000448"/>
    </source>
</evidence>
<keyword evidence="9" id="KW-0136">Cellulose degradation</keyword>
<keyword evidence="15" id="KW-1133">Transmembrane helix</keyword>
<gene>
    <name evidence="17" type="ORF">FJTKL_10856</name>
</gene>
<dbReference type="InterPro" id="IPR017853">
    <property type="entry name" value="GH"/>
</dbReference>
<dbReference type="Pfam" id="PF00933">
    <property type="entry name" value="Glyco_hydro_3"/>
    <property type="match status" value="1"/>
</dbReference>
<evidence type="ECO:0000256" key="15">
    <source>
        <dbReference type="SAM" id="Phobius"/>
    </source>
</evidence>
<evidence type="ECO:0000256" key="3">
    <source>
        <dbReference type="ARBA" id="ARBA00004987"/>
    </source>
</evidence>
<proteinExistence type="inferred from homology"/>
<comment type="pathway">
    <text evidence="3">Glycan metabolism; cellulose degradation.</text>
</comment>
<evidence type="ECO:0000256" key="11">
    <source>
        <dbReference type="ARBA" id="ARBA00023277"/>
    </source>
</evidence>
<dbReference type="SUPFAM" id="SSF51445">
    <property type="entry name" value="(Trans)glycosidases"/>
    <property type="match status" value="1"/>
</dbReference>
<comment type="catalytic activity">
    <reaction evidence="1">
        <text>Hydrolysis of terminal, non-reducing beta-D-glucosyl residues with release of beta-D-glucose.</text>
        <dbReference type="EC" id="3.2.1.21"/>
    </reaction>
</comment>
<evidence type="ECO:0000256" key="14">
    <source>
        <dbReference type="SAM" id="MobiDB-lite"/>
    </source>
</evidence>
<keyword evidence="15" id="KW-0812">Transmembrane</keyword>
<dbReference type="InterPro" id="IPR026891">
    <property type="entry name" value="Fn3-like"/>
</dbReference>
<evidence type="ECO:0000313" key="18">
    <source>
        <dbReference type="Proteomes" id="UP001600888"/>
    </source>
</evidence>
<dbReference type="PRINTS" id="PR00133">
    <property type="entry name" value="GLHYDRLASE3"/>
</dbReference>
<evidence type="ECO:0000256" key="8">
    <source>
        <dbReference type="ARBA" id="ARBA00022801"/>
    </source>
</evidence>
<evidence type="ECO:0000313" key="17">
    <source>
        <dbReference type="EMBL" id="KAL2292244.1"/>
    </source>
</evidence>
<sequence>MSESTSYQPVVADSAAKEGATATAASSGRPGLWSRITNRFPFLQRKRGIAIVVIAILVIIGGGLAGLAALPNRSGSSSSSSGSGNGAGNNPNAIQSDTHFYGQSPAVEPSPNITGLGSWASSLSRARAMVSNMTLDEKISLTAGSTSDTGCVGYLNPIERLQFPGMCFQDAGQGVRATDFVSAWPAGIHMGASWNRNLSRARALGMGGEFRTKGANVFLGPVVSPLGRTVTSGRNWEGISADPYLSGALVFETVQGVQTAGVITSTKHFIANEQEAHRMPNGGVQSVSSNIDDQTMHELYLWPFQDAIYAGSANIMCSYQRINNSYGCANSYTLNGLLKTELGFQGFVVSDWNAQYTGVATSLAGLDVTMPNAGIYWGPKLKEAVTNGSVTESRVDDQVTRLLASWYQLGQDQGFPTPGIGLPRNLAEPHTIVDARNSSFKSTLFDGAVEGHVLAKNTRTALPLNRPKMLSVFGYSATPSGQYNIEPPGGTIWTFGAEAADPSSVLQGFRGNLTYPYDQIAPNGTLFCGGGSGANSAALGHSPMDALQQQAANDDTALFWDFRSATPNVNGASDACLVFGNAWASEGSDRPGLYDNYTDGLIKHVASTCNNTIVIFHNAGVRLVDQFVDNENVTALIFAHLPGQESGRALVSLLYGQSNSWGKLPYTVARNESDYGELLDPARAEGDFELFPQANFTEGVYIDYRHFDANNIEPRYEFGYGLSYTTFAYANLEINQNSTSDTSEYPSGPIEVGGQSDLWENLVSVTAEVQNTGTVNGTEVAQLYVQTPGTNRPRVLRGFEKPLLNPSQTSTISFDLTRRDLSVWDTTAQKWLLQRGQYTVYVGSSSRDLPLNGTFNF</sequence>
<dbReference type="Gene3D" id="3.40.50.1700">
    <property type="entry name" value="Glycoside hydrolase family 3 C-terminal domain"/>
    <property type="match status" value="1"/>
</dbReference>
<feature type="region of interest" description="Disordered" evidence="14">
    <location>
        <begin position="74"/>
        <end position="107"/>
    </location>
</feature>
<dbReference type="SMART" id="SM01217">
    <property type="entry name" value="Fn3_like"/>
    <property type="match status" value="1"/>
</dbReference>
<dbReference type="Gene3D" id="2.60.40.10">
    <property type="entry name" value="Immunoglobulins"/>
    <property type="match status" value="1"/>
</dbReference>
<keyword evidence="15" id="KW-0472">Membrane</keyword>
<comment type="subcellular location">
    <subcellularLocation>
        <location evidence="2">Secreted</location>
    </subcellularLocation>
</comment>
<evidence type="ECO:0000259" key="16">
    <source>
        <dbReference type="SMART" id="SM01217"/>
    </source>
</evidence>
<feature type="domain" description="Fibronectin type III-like" evidence="16">
    <location>
        <begin position="779"/>
        <end position="846"/>
    </location>
</feature>
<dbReference type="InterPro" id="IPR036962">
    <property type="entry name" value="Glyco_hydro_3_N_sf"/>
</dbReference>
<dbReference type="InterPro" id="IPR002772">
    <property type="entry name" value="Glyco_hydro_3_C"/>
</dbReference>
<keyword evidence="12" id="KW-0326">Glycosidase</keyword>
<evidence type="ECO:0000256" key="6">
    <source>
        <dbReference type="ARBA" id="ARBA00022525"/>
    </source>
</evidence>
<keyword evidence="6" id="KW-0964">Secreted</keyword>
<dbReference type="Gene3D" id="3.20.20.300">
    <property type="entry name" value="Glycoside hydrolase, family 3, N-terminal domain"/>
    <property type="match status" value="1"/>
</dbReference>
<dbReference type="PANTHER" id="PTHR42715">
    <property type="entry name" value="BETA-GLUCOSIDASE"/>
    <property type="match status" value="1"/>
</dbReference>
<dbReference type="EMBL" id="JBAWTH010000004">
    <property type="protein sequence ID" value="KAL2292244.1"/>
    <property type="molecule type" value="Genomic_DNA"/>
</dbReference>
<dbReference type="InterPro" id="IPR001764">
    <property type="entry name" value="Glyco_hydro_3_N"/>
</dbReference>
<dbReference type="Pfam" id="PF14310">
    <property type="entry name" value="Fn3-like"/>
    <property type="match status" value="1"/>
</dbReference>
<dbReference type="Pfam" id="PF01915">
    <property type="entry name" value="Glyco_hydro_3_C"/>
    <property type="match status" value="1"/>
</dbReference>
<dbReference type="SUPFAM" id="SSF52279">
    <property type="entry name" value="Beta-D-glucan exohydrolase, C-terminal domain"/>
    <property type="match status" value="1"/>
</dbReference>
<comment type="similarity">
    <text evidence="4">Belongs to the glycosyl hydrolase 3 family.</text>
</comment>
<organism evidence="17 18">
    <name type="scientific">Diaporthe vaccinii</name>
    <dbReference type="NCBI Taxonomy" id="105482"/>
    <lineage>
        <taxon>Eukaryota</taxon>
        <taxon>Fungi</taxon>
        <taxon>Dikarya</taxon>
        <taxon>Ascomycota</taxon>
        <taxon>Pezizomycotina</taxon>
        <taxon>Sordariomycetes</taxon>
        <taxon>Sordariomycetidae</taxon>
        <taxon>Diaporthales</taxon>
        <taxon>Diaporthaceae</taxon>
        <taxon>Diaporthe</taxon>
        <taxon>Diaporthe eres species complex</taxon>
    </lineage>
</organism>
<accession>A0ABR4FC26</accession>
<feature type="compositionally biased region" description="Low complexity" evidence="14">
    <location>
        <begin position="74"/>
        <end position="93"/>
    </location>
</feature>
<keyword evidence="10" id="KW-0325">Glycoprotein</keyword>
<keyword evidence="7" id="KW-0732">Signal</keyword>
<dbReference type="InterPro" id="IPR013783">
    <property type="entry name" value="Ig-like_fold"/>
</dbReference>
<dbReference type="PANTHER" id="PTHR42715:SF5">
    <property type="entry name" value="BETA-GLUCOSIDASE M-RELATED"/>
    <property type="match status" value="1"/>
</dbReference>
<dbReference type="InterPro" id="IPR050288">
    <property type="entry name" value="Cellulose_deg_GH3"/>
</dbReference>
<keyword evidence="18" id="KW-1185">Reference proteome</keyword>
<keyword evidence="11" id="KW-0119">Carbohydrate metabolism</keyword>
<evidence type="ECO:0000256" key="9">
    <source>
        <dbReference type="ARBA" id="ARBA00023001"/>
    </source>
</evidence>